<accession>A0A7J3I613</accession>
<evidence type="ECO:0000256" key="10">
    <source>
        <dbReference type="ARBA" id="ARBA00029354"/>
    </source>
</evidence>
<organism evidence="12">
    <name type="scientific">Ignisphaera aggregans</name>
    <dbReference type="NCBI Taxonomy" id="334771"/>
    <lineage>
        <taxon>Archaea</taxon>
        <taxon>Thermoproteota</taxon>
        <taxon>Thermoprotei</taxon>
        <taxon>Desulfurococcales</taxon>
        <taxon>Desulfurococcaceae</taxon>
        <taxon>Ignisphaera</taxon>
    </lineage>
</organism>
<comment type="subunit">
    <text evidence="11">Homodimer.</text>
</comment>
<evidence type="ECO:0000256" key="5">
    <source>
        <dbReference type="ARBA" id="ARBA00022801"/>
    </source>
</evidence>
<reference evidence="12" key="1">
    <citation type="journal article" date="2020" name="mSystems">
        <title>Genome- and Community-Level Interaction Insights into Carbon Utilization and Element Cycling Functions of Hydrothermarchaeota in Hydrothermal Sediment.</title>
        <authorList>
            <person name="Zhou Z."/>
            <person name="Liu Y."/>
            <person name="Xu W."/>
            <person name="Pan J."/>
            <person name="Luo Z.H."/>
            <person name="Li M."/>
        </authorList>
    </citation>
    <scope>NUCLEOTIDE SEQUENCE [LARGE SCALE GENOMIC DNA]</scope>
    <source>
        <strain evidence="12">SpSt-618</strain>
        <strain evidence="13">SpSt-657</strain>
    </source>
</reference>
<comment type="cofactor">
    <cofactor evidence="11">
        <name>Mg(2+)</name>
        <dbReference type="ChEBI" id="CHEBI:18420"/>
    </cofactor>
    <text evidence="11">Binds 1 Mg(2+) ion per subunit.</text>
</comment>
<keyword evidence="8 11" id="KW-0233">DNA recombination</keyword>
<dbReference type="AlphaFoldDB" id="A0A7J3I613"/>
<keyword evidence="5 11" id="KW-0378">Hydrolase</keyword>
<keyword evidence="6 11" id="KW-0460">Magnesium</keyword>
<evidence type="ECO:0000256" key="7">
    <source>
        <dbReference type="ARBA" id="ARBA00023125"/>
    </source>
</evidence>
<evidence type="ECO:0000256" key="1">
    <source>
        <dbReference type="ARBA" id="ARBA00022722"/>
    </source>
</evidence>
<evidence type="ECO:0000256" key="9">
    <source>
        <dbReference type="ARBA" id="ARBA00023204"/>
    </source>
</evidence>
<dbReference type="EC" id="3.1.21.10" evidence="11"/>
<keyword evidence="9 11" id="KW-0234">DNA repair</keyword>
<dbReference type="Pfam" id="PF01870">
    <property type="entry name" value="Hjc"/>
    <property type="match status" value="1"/>
</dbReference>
<comment type="catalytic activity">
    <reaction evidence="10 11">
        <text>Endonucleolytic cleavage at a junction such as a reciprocal single-stranded crossover between two homologous DNA duplexes (Holliday junction).</text>
        <dbReference type="EC" id="3.1.21.10"/>
    </reaction>
</comment>
<dbReference type="GO" id="GO:0008821">
    <property type="term" value="F:crossover junction DNA endonuclease activity"/>
    <property type="evidence" value="ECO:0007669"/>
    <property type="project" value="UniProtKB-UniRule"/>
</dbReference>
<keyword evidence="7 11" id="KW-0238">DNA-binding</keyword>
<dbReference type="GO" id="GO:0006281">
    <property type="term" value="P:DNA repair"/>
    <property type="evidence" value="ECO:0007669"/>
    <property type="project" value="UniProtKB-UniRule"/>
</dbReference>
<evidence type="ECO:0000256" key="11">
    <source>
        <dbReference type="HAMAP-Rule" id="MF_01490"/>
    </source>
</evidence>
<dbReference type="InterPro" id="IPR011335">
    <property type="entry name" value="Restrct_endonuc-II-like"/>
</dbReference>
<feature type="active site" evidence="11">
    <location>
        <position position="39"/>
    </location>
</feature>
<dbReference type="GO" id="GO:0006310">
    <property type="term" value="P:DNA recombination"/>
    <property type="evidence" value="ECO:0007669"/>
    <property type="project" value="UniProtKB-UniRule"/>
</dbReference>
<keyword evidence="3 11" id="KW-0255">Endonuclease</keyword>
<feature type="site" description="Transition state stabilizer" evidence="11">
    <location>
        <position position="65"/>
    </location>
</feature>
<comment type="function">
    <text evidence="11">A structure-specific endonuclease that resolves Holliday junction (HJ) intermediates during genetic recombination. Cleaves 4-way DNA junctions introducing paired nicks in opposing strands, leaving a 5'-terminal phosphate and a 3'-terminal hydroxyl group that are subsequently ligated to produce recombinant products.</text>
</comment>
<gene>
    <name evidence="11" type="primary">hjc</name>
    <name evidence="12" type="ORF">ENT87_01260</name>
    <name evidence="13" type="ORF">ENU30_03515</name>
</gene>
<evidence type="ECO:0000256" key="8">
    <source>
        <dbReference type="ARBA" id="ARBA00023172"/>
    </source>
</evidence>
<feature type="binding site" evidence="11">
    <location>
        <position position="63"/>
    </location>
    <ligand>
        <name>Mg(2+)</name>
        <dbReference type="ChEBI" id="CHEBI:18420"/>
    </ligand>
</feature>
<comment type="similarity">
    <text evidence="11">Belongs to the Holliday junction resolvase Hjc family.</text>
</comment>
<feature type="binding site" evidence="11">
    <location>
        <position position="50"/>
    </location>
    <ligand>
        <name>Mg(2+)</name>
        <dbReference type="ChEBI" id="CHEBI:18420"/>
    </ligand>
</feature>
<sequence>MQQADADIPRARARGFRAERELVTKLWKMGFAVMRGPASGAKVRRSVYPDVIAIKDGKVFVFEVKVRSKPSSIYIDRTQLNKIIEFARRASGEAIVAIRIASLRIWKAIPINELNIASDTSSRVKISRDAIDRSEDLFTYLSRKISRSIEEYMDRR</sequence>
<keyword evidence="4 11" id="KW-0227">DNA damage</keyword>
<dbReference type="InterPro" id="IPR014428">
    <property type="entry name" value="Hjc_arc"/>
</dbReference>
<keyword evidence="1 11" id="KW-0540">Nuclease</keyword>
<name>A0A7J3I613_9CREN</name>
<dbReference type="GO" id="GO:0003677">
    <property type="term" value="F:DNA binding"/>
    <property type="evidence" value="ECO:0007669"/>
    <property type="project" value="UniProtKB-KW"/>
</dbReference>
<dbReference type="Gene3D" id="3.40.1350.10">
    <property type="match status" value="1"/>
</dbReference>
<dbReference type="PANTHER" id="PTHR39651:SF1">
    <property type="entry name" value="HOLLIDAY JUNCTION RESOLVASE HJC"/>
    <property type="match status" value="1"/>
</dbReference>
<evidence type="ECO:0000313" key="13">
    <source>
        <dbReference type="EMBL" id="HGQ18036.1"/>
    </source>
</evidence>
<evidence type="ECO:0000256" key="2">
    <source>
        <dbReference type="ARBA" id="ARBA00022723"/>
    </source>
</evidence>
<dbReference type="SUPFAM" id="SSF52980">
    <property type="entry name" value="Restriction endonuclease-like"/>
    <property type="match status" value="1"/>
</dbReference>
<feature type="binding site" evidence="11">
    <location>
        <position position="19"/>
    </location>
    <ligand>
        <name>Mg(2+)</name>
        <dbReference type="ChEBI" id="CHEBI:18420"/>
    </ligand>
</feature>
<dbReference type="PIRSF" id="PIRSF004985">
    <property type="entry name" value="Hlld_jn_rslvs_ar"/>
    <property type="match status" value="1"/>
</dbReference>
<dbReference type="InterPro" id="IPR002732">
    <property type="entry name" value="Hjc"/>
</dbReference>
<dbReference type="HAMAP" id="MF_01490">
    <property type="entry name" value="HJ_Resolv_Hjc"/>
    <property type="match status" value="1"/>
</dbReference>
<evidence type="ECO:0000313" key="12">
    <source>
        <dbReference type="EMBL" id="HGN36170.1"/>
    </source>
</evidence>
<dbReference type="NCBIfam" id="NF040854">
    <property type="entry name" value="Hol_resolv_Hjc"/>
    <property type="match status" value="1"/>
</dbReference>
<dbReference type="GO" id="GO:0000287">
    <property type="term" value="F:magnesium ion binding"/>
    <property type="evidence" value="ECO:0007669"/>
    <property type="project" value="UniProtKB-UniRule"/>
</dbReference>
<dbReference type="EMBL" id="DTBZ01000076">
    <property type="protein sequence ID" value="HGQ18036.1"/>
    <property type="molecule type" value="Genomic_DNA"/>
</dbReference>
<comment type="caution">
    <text evidence="12">The sequence shown here is derived from an EMBL/GenBank/DDBJ whole genome shotgun (WGS) entry which is preliminary data.</text>
</comment>
<dbReference type="PANTHER" id="PTHR39651">
    <property type="entry name" value="HOLLIDAY JUNCTION RESOLVASE HJC"/>
    <property type="match status" value="1"/>
</dbReference>
<protein>
    <recommendedName>
        <fullName evidence="11">Crossover junction endodeoxyribonuclease Hjc</fullName>
        <shortName evidence="11">Hjc</shortName>
        <ecNumber evidence="11">3.1.21.10</ecNumber>
    </recommendedName>
    <alternativeName>
        <fullName evidence="11">Holliday junction resolvase Hjc</fullName>
    </alternativeName>
</protein>
<proteinExistence type="inferred from homology"/>
<dbReference type="EMBL" id="DTAI01000044">
    <property type="protein sequence ID" value="HGN36170.1"/>
    <property type="molecule type" value="Genomic_DNA"/>
</dbReference>
<evidence type="ECO:0000256" key="3">
    <source>
        <dbReference type="ARBA" id="ARBA00022759"/>
    </source>
</evidence>
<evidence type="ECO:0000256" key="4">
    <source>
        <dbReference type="ARBA" id="ARBA00022763"/>
    </source>
</evidence>
<evidence type="ECO:0000256" key="6">
    <source>
        <dbReference type="ARBA" id="ARBA00022842"/>
    </source>
</evidence>
<keyword evidence="2 11" id="KW-0479">Metal-binding</keyword>
<dbReference type="InterPro" id="IPR011856">
    <property type="entry name" value="tRNA_endonuc-like_dom_sf"/>
</dbReference>